<dbReference type="SUPFAM" id="SSF69796">
    <property type="entry name" value="Thymidylate synthase-complementing protein Thy1"/>
    <property type="match status" value="1"/>
</dbReference>
<protein>
    <recommendedName>
        <fullName evidence="1">FAD-dependent thymidylate synthase</fullName>
        <ecNumber evidence="1">2.1.1.148</ecNumber>
    </recommendedName>
</protein>
<dbReference type="CDD" id="cd20175">
    <property type="entry name" value="ThyX"/>
    <property type="match status" value="1"/>
</dbReference>
<dbReference type="InterPro" id="IPR036098">
    <property type="entry name" value="Thymidylate_synthase_ThyX_sf"/>
</dbReference>
<dbReference type="GO" id="GO:0004799">
    <property type="term" value="F:thymidylate synthase activity"/>
    <property type="evidence" value="ECO:0007669"/>
    <property type="project" value="TreeGrafter"/>
</dbReference>
<dbReference type="GO" id="GO:0050660">
    <property type="term" value="F:flavin adenine dinucleotide binding"/>
    <property type="evidence" value="ECO:0007669"/>
    <property type="project" value="UniProtKB-UniRule"/>
</dbReference>
<evidence type="ECO:0000313" key="2">
    <source>
        <dbReference type="EMBL" id="NUY98383.1"/>
    </source>
</evidence>
<reference evidence="2 3" key="1">
    <citation type="submission" date="2020-05" db="EMBL/GenBank/DDBJ databases">
        <title>Whole Genome Sequences of Enterobacteriales Associated with the International Space Station.</title>
        <authorList>
            <person name="Bharadwaj A."/>
            <person name="Daudu R."/>
            <person name="Singh N."/>
            <person name="Wood J."/>
            <person name="Debieu M."/>
            <person name="Mason C."/>
            <person name="Wang C."/>
            <person name="Venkateswaran K."/>
        </authorList>
    </citation>
    <scope>NUCLEOTIDE SEQUENCE [LARGE SCALE GENOMIC DNA]</scope>
    <source>
        <strain evidence="2 3">IF5SW-B1</strain>
    </source>
</reference>
<dbReference type="GO" id="GO:0032259">
    <property type="term" value="P:methylation"/>
    <property type="evidence" value="ECO:0007669"/>
    <property type="project" value="UniProtKB-KW"/>
</dbReference>
<dbReference type="PANTHER" id="PTHR34934:SF1">
    <property type="entry name" value="FLAVIN-DEPENDENT THYMIDYLATE SYNTHASE"/>
    <property type="match status" value="1"/>
</dbReference>
<name>A0A7Y6NH45_9GAMM</name>
<proteinExistence type="predicted"/>
<keyword evidence="2" id="KW-0489">Methyltransferase</keyword>
<dbReference type="RefSeq" id="WP_069729535.1">
    <property type="nucleotide sequence ID" value="NZ_JABWPE010000025.1"/>
</dbReference>
<dbReference type="GO" id="GO:0006231">
    <property type="term" value="P:dTMP biosynthetic process"/>
    <property type="evidence" value="ECO:0007669"/>
    <property type="project" value="UniProtKB-UniRule"/>
</dbReference>
<dbReference type="AlphaFoldDB" id="A0A7Y6NH45"/>
<accession>A0A7Y6NH45</accession>
<evidence type="ECO:0000256" key="1">
    <source>
        <dbReference type="NCBIfam" id="TIGR02170"/>
    </source>
</evidence>
<evidence type="ECO:0000313" key="3">
    <source>
        <dbReference type="Proteomes" id="UP000566985"/>
    </source>
</evidence>
<dbReference type="EC" id="2.1.1.148" evidence="1"/>
<organism evidence="2 3">
    <name type="scientific">Pantoea brenneri</name>
    <dbReference type="NCBI Taxonomy" id="472694"/>
    <lineage>
        <taxon>Bacteria</taxon>
        <taxon>Pseudomonadati</taxon>
        <taxon>Pseudomonadota</taxon>
        <taxon>Gammaproteobacteria</taxon>
        <taxon>Enterobacterales</taxon>
        <taxon>Erwiniaceae</taxon>
        <taxon>Pantoea</taxon>
    </lineage>
</organism>
<dbReference type="Proteomes" id="UP000566985">
    <property type="component" value="Unassembled WGS sequence"/>
</dbReference>
<dbReference type="GO" id="GO:0050797">
    <property type="term" value="F:thymidylate synthase (FAD) activity"/>
    <property type="evidence" value="ECO:0007669"/>
    <property type="project" value="UniProtKB-UniRule"/>
</dbReference>
<gene>
    <name evidence="2" type="ORF">HU668_18160</name>
</gene>
<dbReference type="Gene3D" id="3.30.1360.170">
    <property type="match status" value="1"/>
</dbReference>
<sequence length="208" mass="23499">MNVKLINITPDAEKLMGFIARVSNPANQDNANVAGLLAYCIRHGHWSVFEQAHMTVEITTTRAIAPQLLRHNSFRFQEFSQRYAAVTAPAVLPALRRQDSKNRQNSIDDIPEEIRAKYLARIADHFVESQRLYEDMLADGIAKECAREVLPLATPTTLYMTGDIRSWIHYTGLRSGNGTQAEHRDIALAIQDILFRELPTVARALTEQ</sequence>
<dbReference type="GO" id="GO:0070402">
    <property type="term" value="F:NADPH binding"/>
    <property type="evidence" value="ECO:0007669"/>
    <property type="project" value="TreeGrafter"/>
</dbReference>
<dbReference type="PROSITE" id="PS51331">
    <property type="entry name" value="THYX"/>
    <property type="match status" value="1"/>
</dbReference>
<dbReference type="InterPro" id="IPR003669">
    <property type="entry name" value="Thymidylate_synthase_ThyX"/>
</dbReference>
<dbReference type="GeneID" id="57346994"/>
<dbReference type="Pfam" id="PF02511">
    <property type="entry name" value="Thy1"/>
    <property type="match status" value="1"/>
</dbReference>
<dbReference type="EMBL" id="JABWPM010000025">
    <property type="protein sequence ID" value="NUY98383.1"/>
    <property type="molecule type" value="Genomic_DNA"/>
</dbReference>
<dbReference type="NCBIfam" id="TIGR02170">
    <property type="entry name" value="thyX"/>
    <property type="match status" value="1"/>
</dbReference>
<comment type="caution">
    <text evidence="2">The sequence shown here is derived from an EMBL/GenBank/DDBJ whole genome shotgun (WGS) entry which is preliminary data.</text>
</comment>
<dbReference type="Gene3D" id="1.20.5.3070">
    <property type="match status" value="1"/>
</dbReference>
<dbReference type="PANTHER" id="PTHR34934">
    <property type="entry name" value="FLAVIN-DEPENDENT THYMIDYLATE SYNTHASE"/>
    <property type="match status" value="1"/>
</dbReference>
<keyword evidence="2" id="KW-0808">Transferase</keyword>